<evidence type="ECO:0000259" key="5">
    <source>
        <dbReference type="PROSITE" id="PS50186"/>
    </source>
</evidence>
<keyword evidence="3" id="KW-1133">Transmembrane helix</keyword>
<evidence type="ECO:0000259" key="4">
    <source>
        <dbReference type="PROSITE" id="PS50132"/>
    </source>
</evidence>
<sequence length="545" mass="61436">MTETVRKPTSRLMRMTDEDRPFTRVFFLSLFFIPGDNYLTNSIQDFKDLFSTLMVSLDLGAHRVRFFKVDFTFTVEEAIINLSSLRFTQSARMPDPKDPNRIITTTSTTTFTMAKEMARSIFQSFIEARFLEPLNSNPFSVSKSTVCQMTPKGIAVLHRFCNRNGVTAVHVTRLLQSPRNKMTLLILERDLETDKLLTDRATIEVIFRRFAGTQACRQGDEMPNWEDRTDCPNGLVGVEGVQETRVNGRKYQYAFTGKSAVNWLMDCCTTIDERETYRLCTQFIEHGLITNIVEDKSYAAETGQPIQSFQPTRQAVYALTPRAMRVCGWVASDQVSDDSSKSKNSKSNSTTLLTTSATGTDISNTSRLNYILTDPSLRLLFREFLGASFCEENLSFYLDVTEYLDNYNRSKLPDEPKDSQKLQDHLASAFGLYNAFLAPGSPCELNIDHSLRNRVAAKMTGLGGDGPLSTQFLEEVVGLFRLAQSTVFKLMASDSVPKFFRHPRYALILQEHDFESISSLPSRASSPIGMPMRSPDRPPAAAPTS</sequence>
<feature type="region of interest" description="Disordered" evidence="2">
    <location>
        <begin position="520"/>
        <end position="545"/>
    </location>
</feature>
<protein>
    <submittedName>
        <fullName evidence="6">Developmental regulator flbA</fullName>
    </submittedName>
</protein>
<keyword evidence="7" id="KW-1185">Reference proteome</keyword>
<dbReference type="GeneID" id="31004670"/>
<dbReference type="InterPro" id="IPR044926">
    <property type="entry name" value="RGS_subdomain_2"/>
</dbReference>
<dbReference type="Pfam" id="PF00610">
    <property type="entry name" value="DEP"/>
    <property type="match status" value="1"/>
</dbReference>
<comment type="caution">
    <text evidence="6">The sequence shown here is derived from an EMBL/GenBank/DDBJ whole genome shotgun (WGS) entry which is preliminary data.</text>
</comment>
<reference evidence="6 7" key="1">
    <citation type="submission" date="2015-06" db="EMBL/GenBank/DDBJ databases">
        <title>Talaromyces atroroseus IBT 11181 draft genome.</title>
        <authorList>
            <person name="Rasmussen K.B."/>
            <person name="Rasmussen S."/>
            <person name="Petersen B."/>
            <person name="Sicheritz-Ponten T."/>
            <person name="Mortensen U.H."/>
            <person name="Thrane U."/>
        </authorList>
    </citation>
    <scope>NUCLEOTIDE SEQUENCE [LARGE SCALE GENOMIC DNA]</scope>
    <source>
        <strain evidence="6 7">IBT 11181</strain>
    </source>
</reference>
<feature type="domain" description="DEP" evidence="5">
    <location>
        <begin position="251"/>
        <end position="321"/>
    </location>
</feature>
<dbReference type="Proteomes" id="UP000214365">
    <property type="component" value="Unassembled WGS sequence"/>
</dbReference>
<dbReference type="PROSITE" id="PS50132">
    <property type="entry name" value="RGS"/>
    <property type="match status" value="1"/>
</dbReference>
<dbReference type="AlphaFoldDB" id="A0A225AWB3"/>
<evidence type="ECO:0000313" key="7">
    <source>
        <dbReference type="Proteomes" id="UP000214365"/>
    </source>
</evidence>
<dbReference type="PANTHER" id="PTHR10845">
    <property type="entry name" value="REGULATOR OF G PROTEIN SIGNALING"/>
    <property type="match status" value="1"/>
</dbReference>
<proteinExistence type="predicted"/>
<gene>
    <name evidence="6" type="ORF">UA08_04915</name>
</gene>
<dbReference type="RefSeq" id="XP_020120030.1">
    <property type="nucleotide sequence ID" value="XM_020267236.1"/>
</dbReference>
<dbReference type="PROSITE" id="PS50186">
    <property type="entry name" value="DEP"/>
    <property type="match status" value="1"/>
</dbReference>
<evidence type="ECO:0000256" key="3">
    <source>
        <dbReference type="SAM" id="Phobius"/>
    </source>
</evidence>
<dbReference type="InterPro" id="IPR016137">
    <property type="entry name" value="RGS"/>
</dbReference>
<dbReference type="Gene3D" id="1.10.167.10">
    <property type="entry name" value="Regulator of G-protein Signalling 4, domain 2"/>
    <property type="match status" value="1"/>
</dbReference>
<dbReference type="InterPro" id="IPR036305">
    <property type="entry name" value="RGS_sf"/>
</dbReference>
<dbReference type="SMART" id="SM00315">
    <property type="entry name" value="RGS"/>
    <property type="match status" value="1"/>
</dbReference>
<evidence type="ECO:0000256" key="1">
    <source>
        <dbReference type="ARBA" id="ARBA00022700"/>
    </source>
</evidence>
<dbReference type="STRING" id="1441469.A0A225AWB3"/>
<dbReference type="Pfam" id="PF25889">
    <property type="entry name" value="WHD_Fungal_DR"/>
    <property type="match status" value="1"/>
</dbReference>
<dbReference type="InterPro" id="IPR036390">
    <property type="entry name" value="WH_DNA-bd_sf"/>
</dbReference>
<dbReference type="SUPFAM" id="SSF46785">
    <property type="entry name" value="Winged helix' DNA-binding domain"/>
    <property type="match status" value="1"/>
</dbReference>
<feature type="transmembrane region" description="Helical" evidence="3">
    <location>
        <begin position="21"/>
        <end position="39"/>
    </location>
</feature>
<dbReference type="PRINTS" id="PR01301">
    <property type="entry name" value="RGSPROTEIN"/>
</dbReference>
<dbReference type="InterPro" id="IPR058855">
    <property type="entry name" value="RGS1/SST2-like_Fungal-DR"/>
</dbReference>
<dbReference type="SMART" id="SM00049">
    <property type="entry name" value="DEP"/>
    <property type="match status" value="2"/>
</dbReference>
<dbReference type="InterPro" id="IPR000591">
    <property type="entry name" value="DEP_dom"/>
</dbReference>
<dbReference type="PANTHER" id="PTHR10845:SF192">
    <property type="entry name" value="DOUBLE HIT, ISOFORM B"/>
    <property type="match status" value="1"/>
</dbReference>
<keyword evidence="3" id="KW-0812">Transmembrane</keyword>
<accession>A0A225AWB3</accession>
<dbReference type="SUPFAM" id="SSF48097">
    <property type="entry name" value="Regulator of G-protein signaling, RGS"/>
    <property type="match status" value="1"/>
</dbReference>
<dbReference type="CDD" id="cd08708">
    <property type="entry name" value="RGS_FLBA"/>
    <property type="match status" value="1"/>
</dbReference>
<evidence type="ECO:0000313" key="6">
    <source>
        <dbReference type="EMBL" id="OKL59909.1"/>
    </source>
</evidence>
<name>A0A225AWB3_TALAT</name>
<dbReference type="Pfam" id="PF00615">
    <property type="entry name" value="RGS"/>
    <property type="match status" value="1"/>
</dbReference>
<evidence type="ECO:0000256" key="2">
    <source>
        <dbReference type="SAM" id="MobiDB-lite"/>
    </source>
</evidence>
<feature type="domain" description="RGS" evidence="4">
    <location>
        <begin position="367"/>
        <end position="509"/>
    </location>
</feature>
<dbReference type="GO" id="GO:0035556">
    <property type="term" value="P:intracellular signal transduction"/>
    <property type="evidence" value="ECO:0007669"/>
    <property type="project" value="InterPro"/>
</dbReference>
<keyword evidence="1" id="KW-0734">Signal transduction inhibitor</keyword>
<dbReference type="CDD" id="cd04450">
    <property type="entry name" value="DEP_RGS7-like"/>
    <property type="match status" value="1"/>
</dbReference>
<dbReference type="InterPro" id="IPR036388">
    <property type="entry name" value="WH-like_DNA-bd_sf"/>
</dbReference>
<keyword evidence="3" id="KW-0472">Membrane</keyword>
<dbReference type="EMBL" id="LFMY01000006">
    <property type="protein sequence ID" value="OKL59909.1"/>
    <property type="molecule type" value="Genomic_DNA"/>
</dbReference>
<organism evidence="6 7">
    <name type="scientific">Talaromyces atroroseus</name>
    <dbReference type="NCBI Taxonomy" id="1441469"/>
    <lineage>
        <taxon>Eukaryota</taxon>
        <taxon>Fungi</taxon>
        <taxon>Dikarya</taxon>
        <taxon>Ascomycota</taxon>
        <taxon>Pezizomycotina</taxon>
        <taxon>Eurotiomycetes</taxon>
        <taxon>Eurotiomycetidae</taxon>
        <taxon>Eurotiales</taxon>
        <taxon>Trichocomaceae</taxon>
        <taxon>Talaromyces</taxon>
        <taxon>Talaromyces sect. Trachyspermi</taxon>
    </lineage>
</organism>
<dbReference type="GO" id="GO:0009968">
    <property type="term" value="P:negative regulation of signal transduction"/>
    <property type="evidence" value="ECO:0007669"/>
    <property type="project" value="UniProtKB-KW"/>
</dbReference>
<dbReference type="OrthoDB" id="196547at2759"/>
<dbReference type="Gene3D" id="1.10.10.10">
    <property type="entry name" value="Winged helix-like DNA-binding domain superfamily/Winged helix DNA-binding domain"/>
    <property type="match status" value="2"/>
</dbReference>